<proteinExistence type="predicted"/>
<dbReference type="InterPro" id="IPR001296">
    <property type="entry name" value="Glyco_trans_1"/>
</dbReference>
<dbReference type="CDD" id="cd03801">
    <property type="entry name" value="GT4_PimA-like"/>
    <property type="match status" value="1"/>
</dbReference>
<feature type="domain" description="Glycosyl transferase family 1" evidence="1">
    <location>
        <begin position="228"/>
        <end position="325"/>
    </location>
</feature>
<protein>
    <submittedName>
        <fullName evidence="2">Glycosyltransferase family 4 protein</fullName>
    </submittedName>
</protein>
<dbReference type="Gene3D" id="3.40.50.2000">
    <property type="entry name" value="Glycogen Phosphorylase B"/>
    <property type="match status" value="2"/>
</dbReference>
<evidence type="ECO:0000259" key="1">
    <source>
        <dbReference type="Pfam" id="PF00534"/>
    </source>
</evidence>
<reference evidence="2 3" key="1">
    <citation type="submission" date="2020-12" db="EMBL/GenBank/DDBJ databases">
        <title>Geomonas sp. Red421, isolated from paddy soil.</title>
        <authorList>
            <person name="Xu Z."/>
            <person name="Zhang Z."/>
            <person name="Masuda Y."/>
            <person name="Itoh H."/>
            <person name="Senoo K."/>
        </authorList>
    </citation>
    <scope>NUCLEOTIDE SEQUENCE [LARGE SCALE GENOMIC DNA]</scope>
    <source>
        <strain evidence="2 3">Red421</strain>
    </source>
</reference>
<keyword evidence="3" id="KW-1185">Reference proteome</keyword>
<accession>A0ABS0YH36</accession>
<dbReference type="Pfam" id="PF00534">
    <property type="entry name" value="Glycos_transf_1"/>
    <property type="match status" value="1"/>
</dbReference>
<gene>
    <name evidence="2" type="ORF">JFN91_15290</name>
</gene>
<dbReference type="PANTHER" id="PTHR46401">
    <property type="entry name" value="GLYCOSYLTRANSFERASE WBBK-RELATED"/>
    <property type="match status" value="1"/>
</dbReference>
<organism evidence="2 3">
    <name type="scientific">Geomonas anaerohicana</name>
    <dbReference type="NCBI Taxonomy" id="2798583"/>
    <lineage>
        <taxon>Bacteria</taxon>
        <taxon>Pseudomonadati</taxon>
        <taxon>Thermodesulfobacteriota</taxon>
        <taxon>Desulfuromonadia</taxon>
        <taxon>Geobacterales</taxon>
        <taxon>Geobacteraceae</taxon>
        <taxon>Geomonas</taxon>
    </lineage>
</organism>
<dbReference type="SUPFAM" id="SSF53756">
    <property type="entry name" value="UDP-Glycosyltransferase/glycogen phosphorylase"/>
    <property type="match status" value="1"/>
</dbReference>
<dbReference type="PANTHER" id="PTHR46401:SF8">
    <property type="entry name" value="BLL6006 PROTEIN"/>
    <property type="match status" value="1"/>
</dbReference>
<comment type="caution">
    <text evidence="2">The sequence shown here is derived from an EMBL/GenBank/DDBJ whole genome shotgun (WGS) entry which is preliminary data.</text>
</comment>
<name>A0ABS0YH36_9BACT</name>
<evidence type="ECO:0000313" key="2">
    <source>
        <dbReference type="EMBL" id="MBJ6751578.1"/>
    </source>
</evidence>
<evidence type="ECO:0000313" key="3">
    <source>
        <dbReference type="Proteomes" id="UP000614714"/>
    </source>
</evidence>
<dbReference type="Proteomes" id="UP000614714">
    <property type="component" value="Unassembled WGS sequence"/>
</dbReference>
<dbReference type="RefSeq" id="WP_199390053.1">
    <property type="nucleotide sequence ID" value="NZ_JAEMHL010000008.1"/>
</dbReference>
<dbReference type="EMBL" id="JAEMHL010000008">
    <property type="protein sequence ID" value="MBJ6751578.1"/>
    <property type="molecule type" value="Genomic_DNA"/>
</dbReference>
<sequence>MHNNNTRIHLITKNFAHHSRFSGYDRLLEFLPNSPLRNLPIARLVGKAKKDEMIAQCPARWDHYGLEEINRELDILYTPYLFRKHILHFLYGENTFCYCSDFNRNKKVLLATYHQPEAWFSSSGMERYEYFTGNLKKLDGVIAVSNDQRDFFRNFNPNVFCVHHGIDVDFFCPGAPEERDPTLCLFVGNWLRDFETLKQCSLILKSAAPDVKIQVVTPEKNRPLLEGAAVEIFSGISDTDLREKYRKASVALLPLQDCTANNSALEAMACGLPIVVSDIGGIRDYVQESFGVFCARGNAEEMAHAIIAMLSDSHRRTEMGAAARKCAEDSFAWPVVARKMLEVYEHFLKD</sequence>